<evidence type="ECO:0000313" key="4">
    <source>
        <dbReference type="Proteomes" id="UP001164761"/>
    </source>
</evidence>
<evidence type="ECO:0000259" key="2">
    <source>
        <dbReference type="Pfam" id="PF00296"/>
    </source>
</evidence>
<dbReference type="RefSeq" id="WP_268007089.1">
    <property type="nucleotide sequence ID" value="NZ_BSUT01000001.1"/>
</dbReference>
<protein>
    <submittedName>
        <fullName evidence="3">LLM class flavin-dependent oxidoreductase</fullName>
    </submittedName>
</protein>
<feature type="domain" description="Luciferase-like" evidence="2">
    <location>
        <begin position="5"/>
        <end position="304"/>
    </location>
</feature>
<dbReference type="InterPro" id="IPR050766">
    <property type="entry name" value="Bact_Lucif_Oxidored"/>
</dbReference>
<dbReference type="PANTHER" id="PTHR30137:SF19">
    <property type="entry name" value="LUCIFERASE-LIKE MONOOXYGENASE"/>
    <property type="match status" value="1"/>
</dbReference>
<reference evidence="3" key="1">
    <citation type="submission" date="2022-08" db="EMBL/GenBank/DDBJ databases">
        <title>Alicyclobacillus fastidiosus DSM 17978, complete genome.</title>
        <authorList>
            <person name="Wang Q."/>
            <person name="Cai R."/>
            <person name="Wang Z."/>
        </authorList>
    </citation>
    <scope>NUCLEOTIDE SEQUENCE</scope>
    <source>
        <strain evidence="3">DSM 17978</strain>
    </source>
</reference>
<evidence type="ECO:0000313" key="3">
    <source>
        <dbReference type="EMBL" id="WAH43211.1"/>
    </source>
</evidence>
<gene>
    <name evidence="3" type="ORF">NZD89_07385</name>
</gene>
<dbReference type="CDD" id="cd00347">
    <property type="entry name" value="Flavin_utilizing_monoxygenases"/>
    <property type="match status" value="1"/>
</dbReference>
<dbReference type="Gene3D" id="3.20.20.30">
    <property type="entry name" value="Luciferase-like domain"/>
    <property type="match status" value="1"/>
</dbReference>
<dbReference type="InterPro" id="IPR011251">
    <property type="entry name" value="Luciferase-like_dom"/>
</dbReference>
<dbReference type="EMBL" id="CP104067">
    <property type="protein sequence ID" value="WAH43211.1"/>
    <property type="molecule type" value="Genomic_DNA"/>
</dbReference>
<dbReference type="Pfam" id="PF00296">
    <property type="entry name" value="Bac_luciferase"/>
    <property type="match status" value="1"/>
</dbReference>
<evidence type="ECO:0000256" key="1">
    <source>
        <dbReference type="ARBA" id="ARBA00007789"/>
    </source>
</evidence>
<comment type="similarity">
    <text evidence="1">To bacterial alkanal monooxygenase alpha and beta chains.</text>
</comment>
<dbReference type="SUPFAM" id="SSF51679">
    <property type="entry name" value="Bacterial luciferase-like"/>
    <property type="match status" value="1"/>
</dbReference>
<sequence>MLKLSILDQSPIANGSTAREALQQTVQVAQMAERRGYHRLWVSEHHDAPTLAGSTPEILIAHLAAKTEHIRIGSGGVMLPHYSAYKVAENFRMLEALYPGRIDVGLGRAPGGMPRSTMALQEGKARNAVDYMQQVEDLRDYLTDSLPEEHRFFGLTASPVVDTVPEMWLLGSSDGSAYVAAQKGTAFTFAHFINGEGGVGAMRMYRDTFVPSLLATAPKTSVAIFAFCAETDEEAEKLASVLDLSLVLLANGQRSNGTPTLEMAQSYPYSRYELALVKENRKRMIVGSKASVKQQIEELARLYGTDEVMLATTTARFEDRLNSFELIADAFGLSGTGADAHATAQ</sequence>
<dbReference type="InterPro" id="IPR019949">
    <property type="entry name" value="CmoO-like"/>
</dbReference>
<dbReference type="Proteomes" id="UP001164761">
    <property type="component" value="Chromosome"/>
</dbReference>
<proteinExistence type="predicted"/>
<dbReference type="PANTHER" id="PTHR30137">
    <property type="entry name" value="LUCIFERASE-LIKE MONOOXYGENASE"/>
    <property type="match status" value="1"/>
</dbReference>
<dbReference type="InterPro" id="IPR036661">
    <property type="entry name" value="Luciferase-like_sf"/>
</dbReference>
<name>A0ABY6ZM58_9BACL</name>
<keyword evidence="4" id="KW-1185">Reference proteome</keyword>
<organism evidence="3 4">
    <name type="scientific">Alicyclobacillus fastidiosus</name>
    <dbReference type="NCBI Taxonomy" id="392011"/>
    <lineage>
        <taxon>Bacteria</taxon>
        <taxon>Bacillati</taxon>
        <taxon>Bacillota</taxon>
        <taxon>Bacilli</taxon>
        <taxon>Bacillales</taxon>
        <taxon>Alicyclobacillaceae</taxon>
        <taxon>Alicyclobacillus</taxon>
    </lineage>
</organism>
<accession>A0ABY6ZM58</accession>
<dbReference type="NCBIfam" id="TIGR03558">
    <property type="entry name" value="oxido_grp_1"/>
    <property type="match status" value="1"/>
</dbReference>